<dbReference type="CDD" id="cd09917">
    <property type="entry name" value="F-box_SF"/>
    <property type="match status" value="1"/>
</dbReference>
<dbReference type="Proteomes" id="UP000799764">
    <property type="component" value="Unassembled WGS sequence"/>
</dbReference>
<evidence type="ECO:0000313" key="2">
    <source>
        <dbReference type="EMBL" id="KAF2439224.1"/>
    </source>
</evidence>
<dbReference type="OrthoDB" id="3750626at2759"/>
<dbReference type="AlphaFoldDB" id="A0A9P4P6D9"/>
<sequence>MAAFKDLPNELLDLIADNLPTGALCALSLTSRKFCAISVPYLYKTVRIPTPFEQAKDWENRVVFLTRTLTGRPDLAARITALDASIYHLNGTYDLRRFAPQSLTAVYGILNSTRVAPKHGYEMALRVYGGCNEPCFGVLMYILPNLESLFARFFTDISLSPANPEDLVDVFFNPDHGVGSAPSLSKVKKLDLQCTRVHMNPGIFPKHAPCWIDGSHTVMSINPNSNSSLRSPEITEIYSRESTNQLLTHNLWSRFSSRTFPALRRLDVDLDNIWRNMYTHEPVEVLCPGTTGWSHYLVSRLRDIKDTLEELRLTVRHGADTRFLEYIEPFTDPFTDPPIRLHNLKIFWLPQELLLPRDIEDRDFRDIDHQLLPAGLQSLRLLYPTMKTHSWLKGYLPNRVNLPSLQSIETMVTSKQGSVFLTHRQTDFKTWTTTTTRGTSDRVAEASAIPLGESETQSTKEAELLFEVALRDKHIEELEKLVAETAIYV</sequence>
<dbReference type="Pfam" id="PF12937">
    <property type="entry name" value="F-box-like"/>
    <property type="match status" value="1"/>
</dbReference>
<dbReference type="EMBL" id="MU001510">
    <property type="protein sequence ID" value="KAF2439224.1"/>
    <property type="molecule type" value="Genomic_DNA"/>
</dbReference>
<keyword evidence="3" id="KW-1185">Reference proteome</keyword>
<name>A0A9P4P6D9_9PLEO</name>
<evidence type="ECO:0000313" key="3">
    <source>
        <dbReference type="Proteomes" id="UP000799764"/>
    </source>
</evidence>
<protein>
    <recommendedName>
        <fullName evidence="1">F-box domain-containing protein</fullName>
    </recommendedName>
</protein>
<organism evidence="2 3">
    <name type="scientific">Karstenula rhodostoma CBS 690.94</name>
    <dbReference type="NCBI Taxonomy" id="1392251"/>
    <lineage>
        <taxon>Eukaryota</taxon>
        <taxon>Fungi</taxon>
        <taxon>Dikarya</taxon>
        <taxon>Ascomycota</taxon>
        <taxon>Pezizomycotina</taxon>
        <taxon>Dothideomycetes</taxon>
        <taxon>Pleosporomycetidae</taxon>
        <taxon>Pleosporales</taxon>
        <taxon>Massarineae</taxon>
        <taxon>Didymosphaeriaceae</taxon>
        <taxon>Karstenula</taxon>
    </lineage>
</organism>
<gene>
    <name evidence="2" type="ORF">P171DRAFT_133637</name>
</gene>
<proteinExistence type="predicted"/>
<reference evidence="2" key="1">
    <citation type="journal article" date="2020" name="Stud. Mycol.">
        <title>101 Dothideomycetes genomes: a test case for predicting lifestyles and emergence of pathogens.</title>
        <authorList>
            <person name="Haridas S."/>
            <person name="Albert R."/>
            <person name="Binder M."/>
            <person name="Bloem J."/>
            <person name="Labutti K."/>
            <person name="Salamov A."/>
            <person name="Andreopoulos B."/>
            <person name="Baker S."/>
            <person name="Barry K."/>
            <person name="Bills G."/>
            <person name="Bluhm B."/>
            <person name="Cannon C."/>
            <person name="Castanera R."/>
            <person name="Culley D."/>
            <person name="Daum C."/>
            <person name="Ezra D."/>
            <person name="Gonzalez J."/>
            <person name="Henrissat B."/>
            <person name="Kuo A."/>
            <person name="Liang C."/>
            <person name="Lipzen A."/>
            <person name="Lutzoni F."/>
            <person name="Magnuson J."/>
            <person name="Mondo S."/>
            <person name="Nolan M."/>
            <person name="Ohm R."/>
            <person name="Pangilinan J."/>
            <person name="Park H.-J."/>
            <person name="Ramirez L."/>
            <person name="Alfaro M."/>
            <person name="Sun H."/>
            <person name="Tritt A."/>
            <person name="Yoshinaga Y."/>
            <person name="Zwiers L.-H."/>
            <person name="Turgeon B."/>
            <person name="Goodwin S."/>
            <person name="Spatafora J."/>
            <person name="Crous P."/>
            <person name="Grigoriev I."/>
        </authorList>
    </citation>
    <scope>NUCLEOTIDE SEQUENCE</scope>
    <source>
        <strain evidence="2">CBS 690.94</strain>
    </source>
</reference>
<accession>A0A9P4P6D9</accession>
<comment type="caution">
    <text evidence="2">The sequence shown here is derived from an EMBL/GenBank/DDBJ whole genome shotgun (WGS) entry which is preliminary data.</text>
</comment>
<evidence type="ECO:0000259" key="1">
    <source>
        <dbReference type="PROSITE" id="PS50181"/>
    </source>
</evidence>
<feature type="domain" description="F-box" evidence="1">
    <location>
        <begin position="1"/>
        <end position="46"/>
    </location>
</feature>
<dbReference type="InterPro" id="IPR001810">
    <property type="entry name" value="F-box_dom"/>
</dbReference>
<dbReference type="PROSITE" id="PS50181">
    <property type="entry name" value="FBOX"/>
    <property type="match status" value="1"/>
</dbReference>